<dbReference type="PIRSF" id="PIRSF015952">
    <property type="entry name" value="U3snoRNP11"/>
    <property type="match status" value="1"/>
</dbReference>
<dbReference type="AlphaFoldDB" id="A0A6A4WHE8"/>
<evidence type="ECO:0000256" key="3">
    <source>
        <dbReference type="ARBA" id="ARBA00022552"/>
    </source>
</evidence>
<evidence type="ECO:0000313" key="8">
    <source>
        <dbReference type="Proteomes" id="UP000440578"/>
    </source>
</evidence>
<keyword evidence="4 5" id="KW-0539">Nucleus</keyword>
<evidence type="ECO:0000256" key="4">
    <source>
        <dbReference type="ARBA" id="ARBA00023242"/>
    </source>
</evidence>
<dbReference type="Pfam" id="PF03998">
    <property type="entry name" value="Utp11"/>
    <property type="match status" value="1"/>
</dbReference>
<keyword evidence="3 5" id="KW-0698">rRNA processing</keyword>
<evidence type="ECO:0000256" key="1">
    <source>
        <dbReference type="ARBA" id="ARBA00004604"/>
    </source>
</evidence>
<feature type="compositionally biased region" description="Basic and acidic residues" evidence="6">
    <location>
        <begin position="28"/>
        <end position="44"/>
    </location>
</feature>
<dbReference type="GO" id="GO:0032040">
    <property type="term" value="C:small-subunit processome"/>
    <property type="evidence" value="ECO:0007669"/>
    <property type="project" value="UniProtKB-UniRule"/>
</dbReference>
<evidence type="ECO:0000256" key="5">
    <source>
        <dbReference type="PIRNR" id="PIRNR015952"/>
    </source>
</evidence>
<dbReference type="EMBL" id="VIIS01000689">
    <property type="protein sequence ID" value="KAF0306125.1"/>
    <property type="molecule type" value="Genomic_DNA"/>
</dbReference>
<evidence type="ECO:0000313" key="7">
    <source>
        <dbReference type="EMBL" id="KAF0306125.1"/>
    </source>
</evidence>
<comment type="similarity">
    <text evidence="2 5">Belongs to the UTP11 family.</text>
</comment>
<dbReference type="EMBL" id="VIIS01000689">
    <property type="protein sequence ID" value="KAF0306124.1"/>
    <property type="molecule type" value="Genomic_DNA"/>
</dbReference>
<keyword evidence="8" id="KW-1185">Reference proteome</keyword>
<comment type="caution">
    <text evidence="7">The sequence shown here is derived from an EMBL/GenBank/DDBJ whole genome shotgun (WGS) entry which is preliminary data.</text>
</comment>
<comment type="function">
    <text evidence="5">Involved in nucleolar processing of pre-18S ribosomal RNA.</text>
</comment>
<protein>
    <recommendedName>
        <fullName evidence="5">U3 small nucleolar RNA-associated protein 11</fullName>
        <shortName evidence="5">U3 snoRNA-associated protein 11</shortName>
    </recommendedName>
</protein>
<feature type="region of interest" description="Disordered" evidence="6">
    <location>
        <begin position="219"/>
        <end position="253"/>
    </location>
</feature>
<accession>A0A6A4WHE8</accession>
<organism evidence="7 8">
    <name type="scientific">Amphibalanus amphitrite</name>
    <name type="common">Striped barnacle</name>
    <name type="synonym">Balanus amphitrite</name>
    <dbReference type="NCBI Taxonomy" id="1232801"/>
    <lineage>
        <taxon>Eukaryota</taxon>
        <taxon>Metazoa</taxon>
        <taxon>Ecdysozoa</taxon>
        <taxon>Arthropoda</taxon>
        <taxon>Crustacea</taxon>
        <taxon>Multicrustacea</taxon>
        <taxon>Cirripedia</taxon>
        <taxon>Thoracica</taxon>
        <taxon>Thoracicalcarea</taxon>
        <taxon>Balanomorpha</taxon>
        <taxon>Balanoidea</taxon>
        <taxon>Balanidae</taxon>
        <taxon>Amphibalaninae</taxon>
        <taxon>Amphibalanus</taxon>
    </lineage>
</organism>
<name>A0A6A4WHE8_AMPAM</name>
<dbReference type="OrthoDB" id="29058at2759"/>
<proteinExistence type="inferred from homology"/>
<comment type="subunit">
    <text evidence="5">Component of the ribosomal small subunit (SSU) processome.</text>
</comment>
<evidence type="ECO:0000256" key="6">
    <source>
        <dbReference type="SAM" id="MobiDB-lite"/>
    </source>
</evidence>
<dbReference type="GO" id="GO:0006364">
    <property type="term" value="P:rRNA processing"/>
    <property type="evidence" value="ECO:0007669"/>
    <property type="project" value="UniProtKB-UniRule"/>
</dbReference>
<dbReference type="PANTHER" id="PTHR12838:SF0">
    <property type="entry name" value="U3 SMALL NUCLEOLAR RNA-ASSOCIATED PROTEIN 11-RELATED"/>
    <property type="match status" value="1"/>
</dbReference>
<feature type="compositionally biased region" description="Basic and acidic residues" evidence="6">
    <location>
        <begin position="219"/>
        <end position="232"/>
    </location>
</feature>
<dbReference type="InterPro" id="IPR007144">
    <property type="entry name" value="SSU_processome_Utp11"/>
</dbReference>
<dbReference type="PANTHER" id="PTHR12838">
    <property type="entry name" value="U3 SMALL NUCLEOLAR RNA-ASSOCIATED PROTEIN 11"/>
    <property type="match status" value="1"/>
</dbReference>
<feature type="region of interest" description="Disordered" evidence="6">
    <location>
        <begin position="1"/>
        <end position="53"/>
    </location>
</feature>
<gene>
    <name evidence="7" type="primary">Utp11_1</name>
    <name evidence="7" type="ORF">FJT64_022328</name>
</gene>
<sequence>MSSLRNAVKGQKFHRERHQPAARQHLGLLEKKRDYKQRANEENKKKHQLKALKRKALNRNPDEFYFHMVNSRTKEGRHHEVEAGDELPEEQLALLQSQDIRYIRQRRQLETKKLARLTAELHLLDAEGKPKNTHVFFTDDKKQARTLDVAERLRTAPELLDRAYNRPTMEQLSRMKAPRAMDEEQLDRILAEKKARYSELAKRLEREKTLSLMERRMELKRHLQNKKEEAPKKVHPGSSTQAPVYKWKTERKR</sequence>
<evidence type="ECO:0000256" key="2">
    <source>
        <dbReference type="ARBA" id="ARBA00008105"/>
    </source>
</evidence>
<comment type="subcellular location">
    <subcellularLocation>
        <location evidence="1 5">Nucleus</location>
        <location evidence="1 5">Nucleolus</location>
    </subcellularLocation>
</comment>
<reference evidence="7 8" key="1">
    <citation type="submission" date="2019-07" db="EMBL/GenBank/DDBJ databases">
        <title>Draft genome assembly of a fouling barnacle, Amphibalanus amphitrite (Darwin, 1854): The first reference genome for Thecostraca.</title>
        <authorList>
            <person name="Kim W."/>
        </authorList>
    </citation>
    <scope>NUCLEOTIDE SEQUENCE [LARGE SCALE GENOMIC DNA]</scope>
    <source>
        <strain evidence="7">SNU_AA5</strain>
        <tissue evidence="7">Soma without cirri and trophi</tissue>
    </source>
</reference>
<dbReference type="Proteomes" id="UP000440578">
    <property type="component" value="Unassembled WGS sequence"/>
</dbReference>